<name>A0A9X4RIK8_9CYAN</name>
<dbReference type="InterPro" id="IPR050261">
    <property type="entry name" value="FrsA_esterase"/>
</dbReference>
<evidence type="ECO:0000259" key="3">
    <source>
        <dbReference type="Pfam" id="PF12146"/>
    </source>
</evidence>
<dbReference type="RefSeq" id="WP_009627276.1">
    <property type="nucleotide sequence ID" value="NZ_VBTY01000085.1"/>
</dbReference>
<organism evidence="4 5">
    <name type="scientific">Pseudanabaena catenata USMAC16</name>
    <dbReference type="NCBI Taxonomy" id="1855837"/>
    <lineage>
        <taxon>Bacteria</taxon>
        <taxon>Bacillati</taxon>
        <taxon>Cyanobacteriota</taxon>
        <taxon>Cyanophyceae</taxon>
        <taxon>Pseudanabaenales</taxon>
        <taxon>Pseudanabaenaceae</taxon>
        <taxon>Pseudanabaena</taxon>
    </lineage>
</organism>
<keyword evidence="2" id="KW-1133">Transmembrane helix</keyword>
<dbReference type="Gene3D" id="3.40.50.1820">
    <property type="entry name" value="alpha/beta hydrolase"/>
    <property type="match status" value="1"/>
</dbReference>
<proteinExistence type="predicted"/>
<evidence type="ECO:0000256" key="2">
    <source>
        <dbReference type="SAM" id="Phobius"/>
    </source>
</evidence>
<dbReference type="GO" id="GO:0052689">
    <property type="term" value="F:carboxylic ester hydrolase activity"/>
    <property type="evidence" value="ECO:0007669"/>
    <property type="project" value="UniProtKB-ARBA"/>
</dbReference>
<accession>A0A9X4RIK8</accession>
<gene>
    <name evidence="4" type="ORF">FEV09_11400</name>
</gene>
<dbReference type="Proteomes" id="UP001152872">
    <property type="component" value="Unassembled WGS sequence"/>
</dbReference>
<dbReference type="AlphaFoldDB" id="A0A9X4RIK8"/>
<evidence type="ECO:0000313" key="5">
    <source>
        <dbReference type="Proteomes" id="UP001152872"/>
    </source>
</evidence>
<dbReference type="SUPFAM" id="SSF53474">
    <property type="entry name" value="alpha/beta-Hydrolases"/>
    <property type="match status" value="1"/>
</dbReference>
<reference evidence="4" key="1">
    <citation type="submission" date="2019-05" db="EMBL/GenBank/DDBJ databases">
        <title>Whole genome sequencing of Pseudanabaena catenata USMAC16.</title>
        <authorList>
            <person name="Khan Z."/>
            <person name="Omar W.M."/>
            <person name="Convey P."/>
            <person name="Merican F."/>
            <person name="Najimudin N."/>
        </authorList>
    </citation>
    <scope>NUCLEOTIDE SEQUENCE</scope>
    <source>
        <strain evidence="4">USMAC16</strain>
    </source>
</reference>
<dbReference type="PANTHER" id="PTHR22946:SF9">
    <property type="entry name" value="POLYKETIDE TRANSFERASE AF380"/>
    <property type="match status" value="1"/>
</dbReference>
<dbReference type="Pfam" id="PF12146">
    <property type="entry name" value="Hydrolase_4"/>
    <property type="match status" value="1"/>
</dbReference>
<protein>
    <submittedName>
        <fullName evidence="4">Alpha/beta fold hydrolase</fullName>
    </submittedName>
</protein>
<comment type="caution">
    <text evidence="4">The sequence shown here is derived from an EMBL/GenBank/DDBJ whole genome shotgun (WGS) entry which is preliminary data.</text>
</comment>
<evidence type="ECO:0000256" key="1">
    <source>
        <dbReference type="ARBA" id="ARBA00022801"/>
    </source>
</evidence>
<feature type="transmembrane region" description="Helical" evidence="2">
    <location>
        <begin position="12"/>
        <end position="33"/>
    </location>
</feature>
<dbReference type="InterPro" id="IPR022742">
    <property type="entry name" value="Hydrolase_4"/>
</dbReference>
<dbReference type="EMBL" id="VBTY01000085">
    <property type="protein sequence ID" value="MDG3495165.1"/>
    <property type="molecule type" value="Genomic_DNA"/>
</dbReference>
<keyword evidence="2" id="KW-0812">Transmembrane</keyword>
<evidence type="ECO:0000313" key="4">
    <source>
        <dbReference type="EMBL" id="MDG3495165.1"/>
    </source>
</evidence>
<keyword evidence="5" id="KW-1185">Reference proteome</keyword>
<keyword evidence="2" id="KW-0472">Membrane</keyword>
<keyword evidence="1 4" id="KW-0378">Hydrolase</keyword>
<sequence>MAHASFRFRWQWIASGIGILLLISIVGIALHAVTRLSSILSPLSEPTCCQHPADPHLPVRDVQLTTTDRLSLTCWYLPSHNRAAVILMHGEGGNRTAMLPHIAMLTQQGYGVLICDRRAHGASSGSQRSWGWLDVTDIAPMLNYLQHQPDVDPQRIGVFGFSMGAQIALRAATQYPAIHGVVADGATPATVGDLFPPVAVTDWPRSAIDWLDNWFVDRFLERTLHIPLPMSVVDSLAHRPAIPLLLIATGQTGHGRELRQVKWFAAVARNPKDVDVWELPDVGHGEGLAKYPSEYRQRVIHFFDRALLY</sequence>
<dbReference type="PANTHER" id="PTHR22946">
    <property type="entry name" value="DIENELACTONE HYDROLASE DOMAIN-CONTAINING PROTEIN-RELATED"/>
    <property type="match status" value="1"/>
</dbReference>
<feature type="domain" description="Serine aminopeptidase S33" evidence="3">
    <location>
        <begin position="80"/>
        <end position="186"/>
    </location>
</feature>
<dbReference type="InterPro" id="IPR029058">
    <property type="entry name" value="AB_hydrolase_fold"/>
</dbReference>